<dbReference type="InterPro" id="IPR013785">
    <property type="entry name" value="Aldolase_TIM"/>
</dbReference>
<dbReference type="Proteomes" id="UP000798808">
    <property type="component" value="Unassembled WGS sequence"/>
</dbReference>
<feature type="domain" description="NADH:flavin oxidoreductase/NADH oxidase N-terminal" evidence="2">
    <location>
        <begin position="1"/>
        <end position="257"/>
    </location>
</feature>
<proteinExistence type="predicted"/>
<accession>A0ABW9RHL7</accession>
<comment type="caution">
    <text evidence="3">The sequence shown here is derived from an EMBL/GenBank/DDBJ whole genome shotgun (WGS) entry which is preliminary data.</text>
</comment>
<organism evidence="3 4">
    <name type="scientific">Fulvivirga kasyanovii</name>
    <dbReference type="NCBI Taxonomy" id="396812"/>
    <lineage>
        <taxon>Bacteria</taxon>
        <taxon>Pseudomonadati</taxon>
        <taxon>Bacteroidota</taxon>
        <taxon>Cytophagia</taxon>
        <taxon>Cytophagales</taxon>
        <taxon>Fulvivirgaceae</taxon>
        <taxon>Fulvivirga</taxon>
    </lineage>
</organism>
<dbReference type="Gene3D" id="3.20.20.70">
    <property type="entry name" value="Aldolase class I"/>
    <property type="match status" value="1"/>
</dbReference>
<dbReference type="RefSeq" id="WP_155168586.1">
    <property type="nucleotide sequence ID" value="NZ_SMLW01000176.1"/>
</dbReference>
<sequence length="291" mass="32098">QIEGWKLVTDAVHKEGSKIFVQMMHAGRVAHQLNLPVGGEVVAPTDKPASGEMYTDAQGPQAHTPPRKMNKKDIEQAIDEFVRASKNAIQAGFDGVEIHAANGYLLEQFINPNINDRDDEYGGSIENRSRFVLEVTEAIVKAIGKERTGIRLSPYGVFNDTGAFADVDETFEYLAKKLSDLGLVYIHIVDHAAMGAPEVPAALKEKIRNSFKGTYILSGGYDRERAEEDLKAGKGDLVAFGRPFIANPDFVERMLTGAELSEADHNTFYTPGKEGYVDYPMLNGELHELKK</sequence>
<reference evidence="3 4" key="1">
    <citation type="submission" date="2019-02" db="EMBL/GenBank/DDBJ databases">
        <authorList>
            <person name="Goldberg S.R."/>
            <person name="Haltli B.A."/>
            <person name="Correa H."/>
            <person name="Russell K.G."/>
        </authorList>
    </citation>
    <scope>NUCLEOTIDE SEQUENCE [LARGE SCALE GENOMIC DNA]</scope>
    <source>
        <strain evidence="3 4">JCM 16186</strain>
    </source>
</reference>
<dbReference type="PANTHER" id="PTHR22893">
    <property type="entry name" value="NADH OXIDOREDUCTASE-RELATED"/>
    <property type="match status" value="1"/>
</dbReference>
<dbReference type="SUPFAM" id="SSF51395">
    <property type="entry name" value="FMN-linked oxidoreductases"/>
    <property type="match status" value="1"/>
</dbReference>
<keyword evidence="4" id="KW-1185">Reference proteome</keyword>
<feature type="non-terminal residue" evidence="3">
    <location>
        <position position="1"/>
    </location>
</feature>
<dbReference type="Pfam" id="PF00724">
    <property type="entry name" value="Oxidored_FMN"/>
    <property type="match status" value="1"/>
</dbReference>
<dbReference type="PANTHER" id="PTHR22893:SF91">
    <property type="entry name" value="NADPH DEHYDROGENASE 2-RELATED"/>
    <property type="match status" value="1"/>
</dbReference>
<evidence type="ECO:0000313" key="3">
    <source>
        <dbReference type="EMBL" id="MTI23443.1"/>
    </source>
</evidence>
<gene>
    <name evidence="3" type="ORF">E1163_00615</name>
</gene>
<dbReference type="EMBL" id="SMLW01000176">
    <property type="protein sequence ID" value="MTI23443.1"/>
    <property type="molecule type" value="Genomic_DNA"/>
</dbReference>
<dbReference type="InterPro" id="IPR045247">
    <property type="entry name" value="Oye-like"/>
</dbReference>
<dbReference type="CDD" id="cd02933">
    <property type="entry name" value="OYE_like_FMN"/>
    <property type="match status" value="1"/>
</dbReference>
<evidence type="ECO:0000259" key="2">
    <source>
        <dbReference type="Pfam" id="PF00724"/>
    </source>
</evidence>
<dbReference type="InterPro" id="IPR001155">
    <property type="entry name" value="OxRdtase_FMN_N"/>
</dbReference>
<name>A0ABW9RHL7_9BACT</name>
<evidence type="ECO:0000256" key="1">
    <source>
        <dbReference type="SAM" id="MobiDB-lite"/>
    </source>
</evidence>
<feature type="region of interest" description="Disordered" evidence="1">
    <location>
        <begin position="46"/>
        <end position="68"/>
    </location>
</feature>
<protein>
    <submittedName>
        <fullName evidence="3">Alkene reductase</fullName>
    </submittedName>
</protein>
<evidence type="ECO:0000313" key="4">
    <source>
        <dbReference type="Proteomes" id="UP000798808"/>
    </source>
</evidence>